<evidence type="ECO:0000256" key="1">
    <source>
        <dbReference type="ARBA" id="ARBA00023157"/>
    </source>
</evidence>
<accession>A0A8B8AYA6</accession>
<dbReference type="Proteomes" id="UP000694844">
    <property type="component" value="Chromosome 7"/>
</dbReference>
<keyword evidence="4" id="KW-1185">Reference proteome</keyword>
<feature type="chain" id="PRO_5034605359" evidence="2">
    <location>
        <begin position="19"/>
        <end position="298"/>
    </location>
</feature>
<dbReference type="KEGG" id="cvn:111105337"/>
<dbReference type="SMART" id="SM00186">
    <property type="entry name" value="FBG"/>
    <property type="match status" value="1"/>
</dbReference>
<evidence type="ECO:0000259" key="3">
    <source>
        <dbReference type="PROSITE" id="PS51406"/>
    </source>
</evidence>
<feature type="signal peptide" evidence="2">
    <location>
        <begin position="1"/>
        <end position="18"/>
    </location>
</feature>
<reference evidence="5" key="1">
    <citation type="submission" date="2025-08" db="UniProtKB">
        <authorList>
            <consortium name="RefSeq"/>
        </authorList>
    </citation>
    <scope>IDENTIFICATION</scope>
    <source>
        <tissue evidence="5">Whole sample</tissue>
    </source>
</reference>
<sequence>MNIPGVCLILVFLVYCRGDANHPNITELMKTFFKNADIHVSWKHIGSKLQSAKIQNYKVDILSSYVVNASIAKPMKRNASASVDCSEILKHYPNTRNVNGVYTIFPQRSHGQKVFCDMTTKGGGWTVIHNRVDRTTDFYRTWKEYSAGFGNSSHNYWIGNDIIHLLTKNKLQKLRVELQRFSGEKGYAEYSSFLVGNGNTKYKLTVSGFKGNIGDGLANQNGMKFTTKDQDNDIYNDYNCATLWHAAWWYNSCHTSNLNGVYARTSVIGGKYNSWYTWKTQYESLKTTRMMIRPADHR</sequence>
<protein>
    <submittedName>
        <fullName evidence="5">Ficolin-1-like</fullName>
    </submittedName>
</protein>
<dbReference type="InterPro" id="IPR014716">
    <property type="entry name" value="Fibrinogen_a/b/g_C_1"/>
</dbReference>
<evidence type="ECO:0000313" key="5">
    <source>
        <dbReference type="RefSeq" id="XP_022295284.1"/>
    </source>
</evidence>
<evidence type="ECO:0000313" key="4">
    <source>
        <dbReference type="Proteomes" id="UP000694844"/>
    </source>
</evidence>
<dbReference type="Gene3D" id="3.90.215.10">
    <property type="entry name" value="Gamma Fibrinogen, chain A, domain 1"/>
    <property type="match status" value="1"/>
</dbReference>
<dbReference type="InterPro" id="IPR002181">
    <property type="entry name" value="Fibrinogen_a/b/g_C_dom"/>
</dbReference>
<evidence type="ECO:0000256" key="2">
    <source>
        <dbReference type="SAM" id="SignalP"/>
    </source>
</evidence>
<keyword evidence="2" id="KW-0732">Signal</keyword>
<dbReference type="PROSITE" id="PS51406">
    <property type="entry name" value="FIBRINOGEN_C_2"/>
    <property type="match status" value="1"/>
</dbReference>
<dbReference type="OrthoDB" id="6345539at2759"/>
<dbReference type="RefSeq" id="XP_022295284.1">
    <property type="nucleotide sequence ID" value="XM_022439576.1"/>
</dbReference>
<dbReference type="GO" id="GO:0005615">
    <property type="term" value="C:extracellular space"/>
    <property type="evidence" value="ECO:0007669"/>
    <property type="project" value="TreeGrafter"/>
</dbReference>
<organism evidence="4 5">
    <name type="scientific">Crassostrea virginica</name>
    <name type="common">Eastern oyster</name>
    <dbReference type="NCBI Taxonomy" id="6565"/>
    <lineage>
        <taxon>Eukaryota</taxon>
        <taxon>Metazoa</taxon>
        <taxon>Spiralia</taxon>
        <taxon>Lophotrochozoa</taxon>
        <taxon>Mollusca</taxon>
        <taxon>Bivalvia</taxon>
        <taxon>Autobranchia</taxon>
        <taxon>Pteriomorphia</taxon>
        <taxon>Ostreida</taxon>
        <taxon>Ostreoidea</taxon>
        <taxon>Ostreidae</taxon>
        <taxon>Crassostrea</taxon>
    </lineage>
</organism>
<dbReference type="PANTHER" id="PTHR19143:SF459">
    <property type="entry name" value="FIBRINOGEN C-TERMINAL DOMAIN-CONTAINING PROTEIN"/>
    <property type="match status" value="1"/>
</dbReference>
<dbReference type="InterPro" id="IPR050373">
    <property type="entry name" value="Fibrinogen_C-term_domain"/>
</dbReference>
<feature type="domain" description="Fibrinogen C-terminal" evidence="3">
    <location>
        <begin position="76"/>
        <end position="296"/>
    </location>
</feature>
<gene>
    <name evidence="5" type="primary">LOC111105337</name>
</gene>
<proteinExistence type="predicted"/>
<dbReference type="SUPFAM" id="SSF56496">
    <property type="entry name" value="Fibrinogen C-terminal domain-like"/>
    <property type="match status" value="1"/>
</dbReference>
<name>A0A8B8AYA6_CRAVI</name>
<dbReference type="InterPro" id="IPR036056">
    <property type="entry name" value="Fibrinogen-like_C"/>
</dbReference>
<dbReference type="CDD" id="cd00087">
    <property type="entry name" value="FReD"/>
    <property type="match status" value="1"/>
</dbReference>
<dbReference type="NCBIfam" id="NF040941">
    <property type="entry name" value="GGGWT_bact"/>
    <property type="match status" value="1"/>
</dbReference>
<dbReference type="PANTHER" id="PTHR19143">
    <property type="entry name" value="FIBRINOGEN/TENASCIN/ANGIOPOEITIN"/>
    <property type="match status" value="1"/>
</dbReference>
<dbReference type="PROSITE" id="PS00514">
    <property type="entry name" value="FIBRINOGEN_C_1"/>
    <property type="match status" value="1"/>
</dbReference>
<dbReference type="InterPro" id="IPR020837">
    <property type="entry name" value="Fibrinogen_CS"/>
</dbReference>
<dbReference type="Pfam" id="PF00147">
    <property type="entry name" value="Fibrinogen_C"/>
    <property type="match status" value="1"/>
</dbReference>
<keyword evidence="1" id="KW-1015">Disulfide bond</keyword>
<dbReference type="GeneID" id="111105337"/>
<dbReference type="AlphaFoldDB" id="A0A8B8AYA6"/>